<dbReference type="InterPro" id="IPR010330">
    <property type="entry name" value="CoiA_nuc"/>
</dbReference>
<dbReference type="STRING" id="1423810.FD19_GL000016"/>
<accession>A0A0R2C7J7</accession>
<evidence type="ECO:0000259" key="1">
    <source>
        <dbReference type="Pfam" id="PF06054"/>
    </source>
</evidence>
<evidence type="ECO:0000313" key="4">
    <source>
        <dbReference type="Proteomes" id="UP000051789"/>
    </source>
</evidence>
<sequence length="375" mass="41699">MGGLCQLAERREITLYGGDGMFVAIDDAGQRIQLDAHDQATALQVTGTVCRCPVCHAELIIRNGQVLPAHFAHRAGSDCVVGEPESRDHMVGKHLLATWARAAGWQADFEVYLPAVKQRADVLLHRGDAVQALEFQCAPLSVQRLAERTAGYAQLGLPVQWLLGPRYVGQQPGPATAKFETWSATRGRELRFVDPHTRHMWAWWGLTNAGWNVEQLAPNARPARWHAQSTSGVSTARQILQALAYRDRDTMAVQALCYQRGVHLAGCPVVVHQQLSGVPGLQTKEWLLRVRWLLDFWAVPTWTVAGMTHWWMDYVVGARVPLMGGRQVAALAADAWLAALVAGDYVTVDGQQLRWCQWPTWFADGDRKLAAIHER</sequence>
<dbReference type="PATRIC" id="fig|1423810.4.peg.16"/>
<feature type="domain" description="Competence protein CoiA nuclease-like" evidence="1">
    <location>
        <begin position="85"/>
        <end position="171"/>
    </location>
</feature>
<dbReference type="Pfam" id="PF06054">
    <property type="entry name" value="CoiA_nuc"/>
    <property type="match status" value="1"/>
</dbReference>
<dbReference type="EMBL" id="AYZK01000001">
    <property type="protein sequence ID" value="KRM87741.1"/>
    <property type="molecule type" value="Genomic_DNA"/>
</dbReference>
<evidence type="ECO:0000313" key="3">
    <source>
        <dbReference type="EMBL" id="KRM87741.1"/>
    </source>
</evidence>
<dbReference type="InterPro" id="IPR057253">
    <property type="entry name" value="CoiA-like_N"/>
</dbReference>
<proteinExistence type="predicted"/>
<reference evidence="3 4" key="1">
    <citation type="journal article" date="2015" name="Genome Announc.">
        <title>Expanding the biotechnology potential of lactobacilli through comparative genomics of 213 strains and associated genera.</title>
        <authorList>
            <person name="Sun Z."/>
            <person name="Harris H.M."/>
            <person name="McCann A."/>
            <person name="Guo C."/>
            <person name="Argimon S."/>
            <person name="Zhang W."/>
            <person name="Yang X."/>
            <person name="Jeffery I.B."/>
            <person name="Cooney J.C."/>
            <person name="Kagawa T.F."/>
            <person name="Liu W."/>
            <person name="Song Y."/>
            <person name="Salvetti E."/>
            <person name="Wrobel A."/>
            <person name="Rasinkangas P."/>
            <person name="Parkhill J."/>
            <person name="Rea M.C."/>
            <person name="O'Sullivan O."/>
            <person name="Ritari J."/>
            <person name="Douillard F.P."/>
            <person name="Paul Ross R."/>
            <person name="Yang R."/>
            <person name="Briner A.E."/>
            <person name="Felis G.E."/>
            <person name="de Vos W.M."/>
            <person name="Barrangou R."/>
            <person name="Klaenhammer T.R."/>
            <person name="Caufield P.W."/>
            <person name="Cui Y."/>
            <person name="Zhang H."/>
            <person name="O'Toole P.W."/>
        </authorList>
    </citation>
    <scope>NUCLEOTIDE SEQUENCE [LARGE SCALE GENOMIC DNA]</scope>
    <source>
        <strain evidence="3 4">DSM 22698</strain>
    </source>
</reference>
<protein>
    <submittedName>
        <fullName evidence="3">Competence protein</fullName>
    </submittedName>
</protein>
<organism evidence="3 4">
    <name type="scientific">Lacticaseibacillus thailandensis DSM 22698 = JCM 13996</name>
    <dbReference type="NCBI Taxonomy" id="1423810"/>
    <lineage>
        <taxon>Bacteria</taxon>
        <taxon>Bacillati</taxon>
        <taxon>Bacillota</taxon>
        <taxon>Bacilli</taxon>
        <taxon>Lactobacillales</taxon>
        <taxon>Lactobacillaceae</taxon>
        <taxon>Lacticaseibacillus</taxon>
    </lineage>
</organism>
<keyword evidence="4" id="KW-1185">Reference proteome</keyword>
<gene>
    <name evidence="3" type="ORF">FD19_GL000016</name>
</gene>
<evidence type="ECO:0000259" key="2">
    <source>
        <dbReference type="Pfam" id="PF25164"/>
    </source>
</evidence>
<dbReference type="Pfam" id="PF25164">
    <property type="entry name" value="CoiA_N"/>
    <property type="match status" value="1"/>
</dbReference>
<dbReference type="Proteomes" id="UP000051789">
    <property type="component" value="Unassembled WGS sequence"/>
</dbReference>
<feature type="domain" description="Competence protein CoiA-like N-terminal" evidence="2">
    <location>
        <begin position="44"/>
        <end position="80"/>
    </location>
</feature>
<dbReference type="AlphaFoldDB" id="A0A0R2C7J7"/>
<comment type="caution">
    <text evidence="3">The sequence shown here is derived from an EMBL/GenBank/DDBJ whole genome shotgun (WGS) entry which is preliminary data.</text>
</comment>
<name>A0A0R2C7J7_9LACO</name>